<dbReference type="AlphaFoldDB" id="A0AAV6VJW5"/>
<keyword evidence="3" id="KW-1185">Reference proteome</keyword>
<evidence type="ECO:0000313" key="3">
    <source>
        <dbReference type="Proteomes" id="UP000827092"/>
    </source>
</evidence>
<gene>
    <name evidence="2" type="ORF">JTE90_009023</name>
</gene>
<evidence type="ECO:0000313" key="2">
    <source>
        <dbReference type="EMBL" id="KAG8196964.1"/>
    </source>
</evidence>
<dbReference type="EMBL" id="JAFNEN010000062">
    <property type="protein sequence ID" value="KAG8196964.1"/>
    <property type="molecule type" value="Genomic_DNA"/>
</dbReference>
<sequence>MSEEVRVTLEEVGHYDLDADDEDDSLEDHHASNLDLEGSIVVGGTHRRRGSSHRRHDSAHKCRDPSHKYRDSASRRDDSGDANQSEHDPSYEWQDSSHKCCDPAHKCCDSASCSGSSSSRRSSCCSCSSSSSSSRGYSRSGSSAIDDDSQRQDDEIDLPYPGFRPVTMFCLTQTSRPRNLCLRIVTNPYPFICYKCALYLSHLLR</sequence>
<feature type="region of interest" description="Disordered" evidence="1">
    <location>
        <begin position="113"/>
        <end position="159"/>
    </location>
</feature>
<comment type="caution">
    <text evidence="2">The sequence shown here is derived from an EMBL/GenBank/DDBJ whole genome shotgun (WGS) entry which is preliminary data.</text>
</comment>
<feature type="compositionally biased region" description="Basic and acidic residues" evidence="1">
    <location>
        <begin position="1"/>
        <end position="17"/>
    </location>
</feature>
<feature type="region of interest" description="Disordered" evidence="1">
    <location>
        <begin position="1"/>
        <end position="91"/>
    </location>
</feature>
<protein>
    <submittedName>
        <fullName evidence="2">Uncharacterized protein</fullName>
    </submittedName>
</protein>
<feature type="compositionally biased region" description="Basic residues" evidence="1">
    <location>
        <begin position="45"/>
        <end position="58"/>
    </location>
</feature>
<accession>A0AAV6VJW5</accession>
<dbReference type="Proteomes" id="UP000827092">
    <property type="component" value="Unassembled WGS sequence"/>
</dbReference>
<evidence type="ECO:0000256" key="1">
    <source>
        <dbReference type="SAM" id="MobiDB-lite"/>
    </source>
</evidence>
<feature type="compositionally biased region" description="Low complexity" evidence="1">
    <location>
        <begin position="113"/>
        <end position="144"/>
    </location>
</feature>
<feature type="compositionally biased region" description="Basic and acidic residues" evidence="1">
    <location>
        <begin position="59"/>
        <end position="91"/>
    </location>
</feature>
<proteinExistence type="predicted"/>
<organism evidence="2 3">
    <name type="scientific">Oedothorax gibbosus</name>
    <dbReference type="NCBI Taxonomy" id="931172"/>
    <lineage>
        <taxon>Eukaryota</taxon>
        <taxon>Metazoa</taxon>
        <taxon>Ecdysozoa</taxon>
        <taxon>Arthropoda</taxon>
        <taxon>Chelicerata</taxon>
        <taxon>Arachnida</taxon>
        <taxon>Araneae</taxon>
        <taxon>Araneomorphae</taxon>
        <taxon>Entelegynae</taxon>
        <taxon>Araneoidea</taxon>
        <taxon>Linyphiidae</taxon>
        <taxon>Erigoninae</taxon>
        <taxon>Oedothorax</taxon>
    </lineage>
</organism>
<reference evidence="2 3" key="1">
    <citation type="journal article" date="2022" name="Nat. Ecol. Evol.">
        <title>A masculinizing supergene underlies an exaggerated male reproductive morph in a spider.</title>
        <authorList>
            <person name="Hendrickx F."/>
            <person name="De Corte Z."/>
            <person name="Sonet G."/>
            <person name="Van Belleghem S.M."/>
            <person name="Kostlbacher S."/>
            <person name="Vangestel C."/>
        </authorList>
    </citation>
    <scope>NUCLEOTIDE SEQUENCE [LARGE SCALE GENOMIC DNA]</scope>
    <source>
        <strain evidence="2">W744_W776</strain>
    </source>
</reference>
<name>A0AAV6VJW5_9ARAC</name>